<accession>A0A5C3ER07</accession>
<evidence type="ECO:0000313" key="1">
    <source>
        <dbReference type="EMBL" id="SPO32405.1"/>
    </source>
</evidence>
<reference evidence="1 2" key="1">
    <citation type="submission" date="2018-03" db="EMBL/GenBank/DDBJ databases">
        <authorList>
            <person name="Guldener U."/>
        </authorList>
    </citation>
    <scope>NUCLEOTIDE SEQUENCE [LARGE SCALE GENOMIC DNA]</scope>
    <source>
        <strain evidence="1 2">NBRC100155</strain>
    </source>
</reference>
<dbReference type="EMBL" id="OOIN01000043">
    <property type="protein sequence ID" value="SPO32405.1"/>
    <property type="molecule type" value="Genomic_DNA"/>
</dbReference>
<dbReference type="AlphaFoldDB" id="A0A5C3ER07"/>
<dbReference type="OrthoDB" id="114080at2759"/>
<keyword evidence="2" id="KW-1185">Reference proteome</keyword>
<evidence type="ECO:0000313" key="2">
    <source>
        <dbReference type="Proteomes" id="UP000324022"/>
    </source>
</evidence>
<sequence length="316" mass="34322">MLSCILHPFLQHRNIVLQPRIIAEQHLAPPSPRTAASFKTAPPPATSEPAKSISTSLLVSSASTCIQAPMPSSTESSPPSPVISSTFLKTYKSALRILITTLTTIETELILLDRIWYKNASQFKSALWWNGVDGARRSLHKLFLPTTITTAVGGGSVDSGLGLSLGKSTLRNCILIYSAIAGGMEAFQTQQFKFQQDDSSSSSSWPTIPKFNTKPLPPPFPSVTTISQLLCTSQSQLESLQVLLKEVQRRLQNAGKILVRHLNTPPAPTFAPLVTACLGALGCIDAELNRVLAKEEDRSTVELLQHLLNRLSKLKS</sequence>
<proteinExistence type="predicted"/>
<protein>
    <submittedName>
        <fullName evidence="1">Uncharacterized protein</fullName>
    </submittedName>
</protein>
<dbReference type="Proteomes" id="UP000324022">
    <property type="component" value="Unassembled WGS sequence"/>
</dbReference>
<gene>
    <name evidence="1" type="ORF">UTRI_02962</name>
</gene>
<name>A0A5C3ER07_9BASI</name>
<organism evidence="1 2">
    <name type="scientific">Ustilago trichophora</name>
    <dbReference type="NCBI Taxonomy" id="86804"/>
    <lineage>
        <taxon>Eukaryota</taxon>
        <taxon>Fungi</taxon>
        <taxon>Dikarya</taxon>
        <taxon>Basidiomycota</taxon>
        <taxon>Ustilaginomycotina</taxon>
        <taxon>Ustilaginomycetes</taxon>
        <taxon>Ustilaginales</taxon>
        <taxon>Ustilaginaceae</taxon>
        <taxon>Ustilago</taxon>
    </lineage>
</organism>